<sequence>MFKELKKLPILLSIIILASCNENHKKNDVTIEESPVETRTPSEPAENNETRTIPFGGVWVNKKYVDKLMSTKSPKKSQDVVPITLMLFPTQLNKEVEVVMGFHEGTTAKITGGNGEYKIKFQEEPAQTIDFKNGSIRTKNNEFIKLKSFGSKNDYKIVEQLLFAGKYDLNGKEVEFTPSGKIIGLAPFSNYSVLIDYYDAGMQVDQLRLGKSAAESELYGFAFKKNQLIIYELKCLEPEGQYCNVVKNGKKIYLLTRK</sequence>
<keyword evidence="3" id="KW-1185">Reference proteome</keyword>
<name>A0A410G1E1_9FLAO</name>
<evidence type="ECO:0000313" key="2">
    <source>
        <dbReference type="EMBL" id="QAA81094.1"/>
    </source>
</evidence>
<dbReference type="AlphaFoldDB" id="A0A410G1E1"/>
<evidence type="ECO:0000313" key="3">
    <source>
        <dbReference type="Proteomes" id="UP000285517"/>
    </source>
</evidence>
<proteinExistence type="predicted"/>
<dbReference type="KEGG" id="aev:EI546_04840"/>
<reference evidence="2 3" key="1">
    <citation type="submission" date="2019-01" db="EMBL/GenBank/DDBJ databases">
        <title>Complete genome sequencing of Aequorivita sp. H23M31.</title>
        <authorList>
            <person name="Bae J.-W."/>
        </authorList>
    </citation>
    <scope>NUCLEOTIDE SEQUENCE [LARGE SCALE GENOMIC DNA]</scope>
    <source>
        <strain evidence="2 3">H23M31</strain>
    </source>
</reference>
<dbReference type="RefSeq" id="WP_128249485.1">
    <property type="nucleotide sequence ID" value="NZ_CP034951.1"/>
</dbReference>
<organism evidence="2 3">
    <name type="scientific">Aequorivita ciconiae</name>
    <dbReference type="NCBI Taxonomy" id="2494375"/>
    <lineage>
        <taxon>Bacteria</taxon>
        <taxon>Pseudomonadati</taxon>
        <taxon>Bacteroidota</taxon>
        <taxon>Flavobacteriia</taxon>
        <taxon>Flavobacteriales</taxon>
        <taxon>Flavobacteriaceae</taxon>
        <taxon>Aequorivita</taxon>
    </lineage>
</organism>
<dbReference type="OrthoDB" id="937809at2"/>
<evidence type="ECO:0000256" key="1">
    <source>
        <dbReference type="SAM" id="MobiDB-lite"/>
    </source>
</evidence>
<gene>
    <name evidence="2" type="ORF">EI546_04840</name>
</gene>
<evidence type="ECO:0008006" key="4">
    <source>
        <dbReference type="Google" id="ProtNLM"/>
    </source>
</evidence>
<accession>A0A410G1E1</accession>
<dbReference type="PROSITE" id="PS51257">
    <property type="entry name" value="PROKAR_LIPOPROTEIN"/>
    <property type="match status" value="1"/>
</dbReference>
<dbReference type="Proteomes" id="UP000285517">
    <property type="component" value="Chromosome"/>
</dbReference>
<protein>
    <recommendedName>
        <fullName evidence="4">Lipoprotein</fullName>
    </recommendedName>
</protein>
<feature type="compositionally biased region" description="Polar residues" evidence="1">
    <location>
        <begin position="37"/>
        <end position="51"/>
    </location>
</feature>
<feature type="region of interest" description="Disordered" evidence="1">
    <location>
        <begin position="28"/>
        <end position="52"/>
    </location>
</feature>
<dbReference type="EMBL" id="CP034951">
    <property type="protein sequence ID" value="QAA81094.1"/>
    <property type="molecule type" value="Genomic_DNA"/>
</dbReference>